<evidence type="ECO:0000313" key="3">
    <source>
        <dbReference type="Proteomes" id="UP001283361"/>
    </source>
</evidence>
<keyword evidence="1" id="KW-1133">Transmembrane helix</keyword>
<keyword evidence="1" id="KW-0812">Transmembrane</keyword>
<dbReference type="AlphaFoldDB" id="A0AAE1CT43"/>
<evidence type="ECO:0000256" key="1">
    <source>
        <dbReference type="SAM" id="Phobius"/>
    </source>
</evidence>
<dbReference type="EMBL" id="JAWDGP010006856">
    <property type="protein sequence ID" value="KAK3734255.1"/>
    <property type="molecule type" value="Genomic_DNA"/>
</dbReference>
<name>A0AAE1CT43_9GAST</name>
<keyword evidence="1" id="KW-0472">Membrane</keyword>
<keyword evidence="3" id="KW-1185">Reference proteome</keyword>
<proteinExistence type="predicted"/>
<dbReference type="Gene3D" id="1.20.1070.10">
    <property type="entry name" value="Rhodopsin 7-helix transmembrane proteins"/>
    <property type="match status" value="1"/>
</dbReference>
<evidence type="ECO:0000313" key="2">
    <source>
        <dbReference type="EMBL" id="KAK3734255.1"/>
    </source>
</evidence>
<feature type="transmembrane region" description="Helical" evidence="1">
    <location>
        <begin position="22"/>
        <end position="40"/>
    </location>
</feature>
<dbReference type="SUPFAM" id="SSF81321">
    <property type="entry name" value="Family A G protein-coupled receptor-like"/>
    <property type="match status" value="1"/>
</dbReference>
<accession>A0AAE1CT43</accession>
<gene>
    <name evidence="2" type="ORF">RRG08_049673</name>
</gene>
<sequence>MDLPLENITINSRPVIQATERWVAYSLMTFNLSLILTLTLERCLAIQFPFWTMAILTSSHATYTLLSLVGGTLTLHTPQFVREVVLAINEPTSLKDGFQGKMTQRLSTYRAKTRRNQQPGNIARVDVSIVCEREGVIKTLYKNLSWKFVL</sequence>
<organism evidence="2 3">
    <name type="scientific">Elysia crispata</name>
    <name type="common">lettuce slug</name>
    <dbReference type="NCBI Taxonomy" id="231223"/>
    <lineage>
        <taxon>Eukaryota</taxon>
        <taxon>Metazoa</taxon>
        <taxon>Spiralia</taxon>
        <taxon>Lophotrochozoa</taxon>
        <taxon>Mollusca</taxon>
        <taxon>Gastropoda</taxon>
        <taxon>Heterobranchia</taxon>
        <taxon>Euthyneura</taxon>
        <taxon>Panpulmonata</taxon>
        <taxon>Sacoglossa</taxon>
        <taxon>Placobranchoidea</taxon>
        <taxon>Plakobranchidae</taxon>
        <taxon>Elysia</taxon>
    </lineage>
</organism>
<comment type="caution">
    <text evidence="2">The sequence shown here is derived from an EMBL/GenBank/DDBJ whole genome shotgun (WGS) entry which is preliminary data.</text>
</comment>
<dbReference type="Proteomes" id="UP001283361">
    <property type="component" value="Unassembled WGS sequence"/>
</dbReference>
<protein>
    <submittedName>
        <fullName evidence="2">Uncharacterized protein</fullName>
    </submittedName>
</protein>
<reference evidence="2" key="1">
    <citation type="journal article" date="2023" name="G3 (Bethesda)">
        <title>A reference genome for the long-term kleptoplast-retaining sea slug Elysia crispata morphotype clarki.</title>
        <authorList>
            <person name="Eastman K.E."/>
            <person name="Pendleton A.L."/>
            <person name="Shaikh M.A."/>
            <person name="Suttiyut T."/>
            <person name="Ogas R."/>
            <person name="Tomko P."/>
            <person name="Gavelis G."/>
            <person name="Widhalm J.R."/>
            <person name="Wisecaver J.H."/>
        </authorList>
    </citation>
    <scope>NUCLEOTIDE SEQUENCE</scope>
    <source>
        <strain evidence="2">ECLA1</strain>
    </source>
</reference>